<name>A0A935UFI9_9PROT</name>
<dbReference type="EMBL" id="JADJMH010000001">
    <property type="protein sequence ID" value="MBK7673689.1"/>
    <property type="molecule type" value="Genomic_DNA"/>
</dbReference>
<organism evidence="1 2">
    <name type="scientific">Candidatus Accumulibacter proximus</name>
    <dbReference type="NCBI Taxonomy" id="2954385"/>
    <lineage>
        <taxon>Bacteria</taxon>
        <taxon>Pseudomonadati</taxon>
        <taxon>Pseudomonadota</taxon>
        <taxon>Betaproteobacteria</taxon>
        <taxon>Candidatus Accumulibacter</taxon>
    </lineage>
</organism>
<proteinExistence type="predicted"/>
<sequence>MTCADIRSEISRTDPLVLGEMNPDDFVKLGDSNAQPAPYKSVSLPLLDAHRRLRARNALTAAQYLRYLTAILLDRFSLDDSRVTLPDSVKGLYPRELVRIRAQLGCCDASFYDFDVDPFAKDFALLTHRFIPIGAEFVEPDATVPRRPLFATGMSSAVSAAWLMLVRSWRLQTVLLSACSPAALHDFNPEGWRDSYHRLADLLAANPRVRGVTSASWFLDPNLPAISPHLAYLRDVPEQAGAKFFFSAFDSHGESGALAKSATRRVLFEQARYLPAVYLRVWLRGDVLAWSRANQGREGEGFFQ</sequence>
<evidence type="ECO:0000313" key="2">
    <source>
        <dbReference type="Proteomes" id="UP000697998"/>
    </source>
</evidence>
<accession>A0A935UFI9</accession>
<protein>
    <submittedName>
        <fullName evidence="1">Uncharacterized protein</fullName>
    </submittedName>
</protein>
<dbReference type="Proteomes" id="UP000697998">
    <property type="component" value="Unassembled WGS sequence"/>
</dbReference>
<gene>
    <name evidence="1" type="ORF">IPJ27_02370</name>
</gene>
<reference evidence="1 2" key="1">
    <citation type="submission" date="2020-10" db="EMBL/GenBank/DDBJ databases">
        <title>Connecting structure to function with the recovery of over 1000 high-quality activated sludge metagenome-assembled genomes encoding full-length rRNA genes using long-read sequencing.</title>
        <authorList>
            <person name="Singleton C.M."/>
            <person name="Petriglieri F."/>
            <person name="Kristensen J.M."/>
            <person name="Kirkegaard R.H."/>
            <person name="Michaelsen T.Y."/>
            <person name="Andersen M.H."/>
            <person name="Karst S.M."/>
            <person name="Dueholm M.S."/>
            <person name="Nielsen P.H."/>
            <person name="Albertsen M."/>
        </authorList>
    </citation>
    <scope>NUCLEOTIDE SEQUENCE [LARGE SCALE GENOMIC DNA]</scope>
    <source>
        <strain evidence="1">EsbW_18-Q3-R4-48_BATAC.285</strain>
    </source>
</reference>
<evidence type="ECO:0000313" key="1">
    <source>
        <dbReference type="EMBL" id="MBK7673689.1"/>
    </source>
</evidence>
<comment type="caution">
    <text evidence="1">The sequence shown here is derived from an EMBL/GenBank/DDBJ whole genome shotgun (WGS) entry which is preliminary data.</text>
</comment>
<dbReference type="AlphaFoldDB" id="A0A935UFI9"/>